<gene>
    <name evidence="1" type="ORF">g.176049</name>
</gene>
<organism evidence="1">
    <name type="scientific">Schizaphis graminum</name>
    <name type="common">Green bug aphid</name>
    <dbReference type="NCBI Taxonomy" id="13262"/>
    <lineage>
        <taxon>Eukaryota</taxon>
        <taxon>Metazoa</taxon>
        <taxon>Ecdysozoa</taxon>
        <taxon>Arthropoda</taxon>
        <taxon>Hexapoda</taxon>
        <taxon>Insecta</taxon>
        <taxon>Pterygota</taxon>
        <taxon>Neoptera</taxon>
        <taxon>Paraneoptera</taxon>
        <taxon>Hemiptera</taxon>
        <taxon>Sternorrhyncha</taxon>
        <taxon>Aphidomorpha</taxon>
        <taxon>Aphidoidea</taxon>
        <taxon>Aphididae</taxon>
        <taxon>Aphidini</taxon>
        <taxon>Schizaphis</taxon>
    </lineage>
</organism>
<reference evidence="1" key="1">
    <citation type="submission" date="2018-04" db="EMBL/GenBank/DDBJ databases">
        <title>Transcriptome of Schizaphis graminum biotype I.</title>
        <authorList>
            <person name="Scully E.D."/>
            <person name="Geib S.M."/>
            <person name="Palmer N.A."/>
            <person name="Koch K."/>
            <person name="Bradshaw J."/>
            <person name="Heng-Moss T."/>
            <person name="Sarath G."/>
        </authorList>
    </citation>
    <scope>NUCLEOTIDE SEQUENCE</scope>
</reference>
<dbReference type="CDD" id="cd09487">
    <property type="entry name" value="SAM_superfamily"/>
    <property type="match status" value="1"/>
</dbReference>
<name>A0A2S2P1F5_SCHGA</name>
<protein>
    <submittedName>
        <fullName evidence="1">Uncharacterized protein</fullName>
    </submittedName>
</protein>
<proteinExistence type="predicted"/>
<sequence length="101" mass="11086">MVFGLFLFYIANDIDMKTLPCLTESMIKELIPVISHRARFLSNLEKWKLIIQGSMPSVNGINESSSISIGTDILLVNDISSIPSQNASTESVELPNLSSLS</sequence>
<accession>A0A2S2P1F5</accession>
<dbReference type="EMBL" id="GGMR01010670">
    <property type="protein sequence ID" value="MBY23289.1"/>
    <property type="molecule type" value="Transcribed_RNA"/>
</dbReference>
<dbReference type="AlphaFoldDB" id="A0A2S2P1F5"/>
<evidence type="ECO:0000313" key="1">
    <source>
        <dbReference type="EMBL" id="MBY23289.1"/>
    </source>
</evidence>